<dbReference type="AlphaFoldDB" id="A0A914QSN2"/>
<dbReference type="Pfam" id="PF03073">
    <property type="entry name" value="TspO_MBR"/>
    <property type="match status" value="1"/>
</dbReference>
<dbReference type="GO" id="GO:0033013">
    <property type="term" value="P:tetrapyrrole metabolic process"/>
    <property type="evidence" value="ECO:0007669"/>
    <property type="project" value="UniProtKB-ARBA"/>
</dbReference>
<evidence type="ECO:0000256" key="1">
    <source>
        <dbReference type="ARBA" id="ARBA00004141"/>
    </source>
</evidence>
<keyword evidence="6" id="KW-1185">Reference proteome</keyword>
<evidence type="ECO:0000256" key="2">
    <source>
        <dbReference type="ARBA" id="ARBA00007524"/>
    </source>
</evidence>
<keyword evidence="3" id="KW-0812">Transmembrane</keyword>
<evidence type="ECO:0000313" key="6">
    <source>
        <dbReference type="Proteomes" id="UP000887578"/>
    </source>
</evidence>
<comment type="subcellular location">
    <subcellularLocation>
        <location evidence="1">Membrane</location>
        <topology evidence="1">Multi-pass membrane protein</topology>
    </subcellularLocation>
</comment>
<evidence type="ECO:0000256" key="5">
    <source>
        <dbReference type="ARBA" id="ARBA00023136"/>
    </source>
</evidence>
<name>A0A914QSN2_9BILA</name>
<dbReference type="InterPro" id="IPR004307">
    <property type="entry name" value="TspO_MBR"/>
</dbReference>
<dbReference type="InterPro" id="IPR038330">
    <property type="entry name" value="TspO/MBR-related_sf"/>
</dbReference>
<dbReference type="Proteomes" id="UP000887578">
    <property type="component" value="Unplaced"/>
</dbReference>
<sequence>MSALIQAAKNPRIWTQNDYINAGIISAIPLSVGLTELKSAGEGGYLRKFFERSTKPNWGSQDPKFHAMTSFLTLAPLGYATYRVIKASAGLSNTPSKVAIGLYGVHALLTNVYGNEVSKQNHSNIAMAKAGVAGAAIAFAMAYRNIDKMAFQLSLPHVAYAIFAAAYHYQMYRLSVGETIKSL</sequence>
<evidence type="ECO:0000313" key="7">
    <source>
        <dbReference type="WBParaSite" id="PDA_v2.g6762.t1"/>
    </source>
</evidence>
<dbReference type="PANTHER" id="PTHR10057">
    <property type="entry name" value="PERIPHERAL-TYPE BENZODIAZEPINE RECEPTOR"/>
    <property type="match status" value="1"/>
</dbReference>
<reference evidence="7" key="1">
    <citation type="submission" date="2022-11" db="UniProtKB">
        <authorList>
            <consortium name="WormBaseParasite"/>
        </authorList>
    </citation>
    <scope>IDENTIFICATION</scope>
</reference>
<dbReference type="GO" id="GO:0005741">
    <property type="term" value="C:mitochondrial outer membrane"/>
    <property type="evidence" value="ECO:0007669"/>
    <property type="project" value="TreeGrafter"/>
</dbReference>
<protein>
    <submittedName>
        <fullName evidence="7">Uncharacterized protein</fullName>
    </submittedName>
</protein>
<dbReference type="WBParaSite" id="PDA_v2.g6762.t1">
    <property type="protein sequence ID" value="PDA_v2.g6762.t1"/>
    <property type="gene ID" value="PDA_v2.g6762"/>
</dbReference>
<keyword evidence="5" id="KW-0472">Membrane</keyword>
<keyword evidence="4" id="KW-1133">Transmembrane helix</keyword>
<proteinExistence type="inferred from homology"/>
<evidence type="ECO:0000256" key="3">
    <source>
        <dbReference type="ARBA" id="ARBA00022692"/>
    </source>
</evidence>
<dbReference type="Gene3D" id="1.20.1260.100">
    <property type="entry name" value="TspO/MBR protein"/>
    <property type="match status" value="1"/>
</dbReference>
<evidence type="ECO:0000256" key="4">
    <source>
        <dbReference type="ARBA" id="ARBA00022989"/>
    </source>
</evidence>
<organism evidence="6 7">
    <name type="scientific">Panagrolaimus davidi</name>
    <dbReference type="NCBI Taxonomy" id="227884"/>
    <lineage>
        <taxon>Eukaryota</taxon>
        <taxon>Metazoa</taxon>
        <taxon>Ecdysozoa</taxon>
        <taxon>Nematoda</taxon>
        <taxon>Chromadorea</taxon>
        <taxon>Rhabditida</taxon>
        <taxon>Tylenchina</taxon>
        <taxon>Panagrolaimomorpha</taxon>
        <taxon>Panagrolaimoidea</taxon>
        <taxon>Panagrolaimidae</taxon>
        <taxon>Panagrolaimus</taxon>
    </lineage>
</organism>
<accession>A0A914QSN2</accession>
<comment type="similarity">
    <text evidence="2">Belongs to the TspO/BZRP family.</text>
</comment>
<dbReference type="PANTHER" id="PTHR10057:SF0">
    <property type="entry name" value="TRANSLOCATOR PROTEIN"/>
    <property type="match status" value="1"/>
</dbReference>